<sequence length="262" mass="29331">MASSKPLDLEITVVSAKHLKNVNWRNGILKPYATFFIDPDHRIATRPDETGSTEPVWNEHFVLPITRPLDHSVLTLQIFHSRPSETPKPLVGTLEFPLSNLADTDESTQAICSLELLRPSGRPQGMVRVKLALRSRPSPPPPPPQPDYHTAPYTNNYYSSAPPATPRDYMECPPTSSYSYSNLHSDYCSPPPPPYPRPFVNRVSSFGAPSFPSAPVDSSSTNDYYNPQPPVSSFRAMGLEDGVKYEEEKSNNYCYTKNYFGH</sequence>
<feature type="region of interest" description="Disordered" evidence="1">
    <location>
        <begin position="133"/>
        <end position="162"/>
    </location>
</feature>
<evidence type="ECO:0000313" key="3">
    <source>
        <dbReference type="Proteomes" id="UP001652623"/>
    </source>
</evidence>
<dbReference type="AlphaFoldDB" id="A0A6P3ZG84"/>
<dbReference type="PANTHER" id="PTHR32246">
    <property type="entry name" value="INGRESSION PROTEIN FIC1"/>
    <property type="match status" value="1"/>
</dbReference>
<dbReference type="KEGG" id="zju:107410831"/>
<feature type="compositionally biased region" description="Pro residues" evidence="1">
    <location>
        <begin position="137"/>
        <end position="146"/>
    </location>
</feature>
<evidence type="ECO:0000259" key="2">
    <source>
        <dbReference type="PROSITE" id="PS50004"/>
    </source>
</evidence>
<dbReference type="InterPro" id="IPR035892">
    <property type="entry name" value="C2_domain_sf"/>
</dbReference>
<dbReference type="InParanoid" id="A0A6P3ZG84"/>
<dbReference type="FunCoup" id="A0A6P3ZG84">
    <property type="interactions" value="460"/>
</dbReference>
<name>A0A6P3ZG84_ZIZJJ</name>
<gene>
    <name evidence="4" type="primary">LOC107410831</name>
</gene>
<dbReference type="Pfam" id="PF00168">
    <property type="entry name" value="C2"/>
    <property type="match status" value="1"/>
</dbReference>
<feature type="domain" description="C2" evidence="2">
    <location>
        <begin position="1"/>
        <end position="111"/>
    </location>
</feature>
<dbReference type="RefSeq" id="XP_015873793.1">
    <property type="nucleotide sequence ID" value="XM_016018307.4"/>
</dbReference>
<evidence type="ECO:0000313" key="4">
    <source>
        <dbReference type="RefSeq" id="XP_015873793.1"/>
    </source>
</evidence>
<reference evidence="4" key="1">
    <citation type="submission" date="2025-08" db="UniProtKB">
        <authorList>
            <consortium name="RefSeq"/>
        </authorList>
    </citation>
    <scope>IDENTIFICATION</scope>
    <source>
        <tissue evidence="4">Seedling</tissue>
    </source>
</reference>
<dbReference type="GeneID" id="107410831"/>
<dbReference type="InterPro" id="IPR044750">
    <property type="entry name" value="C2_SRC2/BAP"/>
</dbReference>
<protein>
    <submittedName>
        <fullName evidence="4">Actin cytoskeleton-regulatory complex protein PAN1</fullName>
    </submittedName>
</protein>
<dbReference type="Proteomes" id="UP001652623">
    <property type="component" value="Chromosome 10"/>
</dbReference>
<accession>A0A6P3ZG84</accession>
<dbReference type="PANTHER" id="PTHR32246:SF70">
    <property type="entry name" value="CALCIUM-DEPENDENT LIPID-BINDING (CALB DOMAIN) FAMILY PROTEIN"/>
    <property type="match status" value="1"/>
</dbReference>
<organism evidence="3 4">
    <name type="scientific">Ziziphus jujuba</name>
    <name type="common">Chinese jujube</name>
    <name type="synonym">Ziziphus sativa</name>
    <dbReference type="NCBI Taxonomy" id="326968"/>
    <lineage>
        <taxon>Eukaryota</taxon>
        <taxon>Viridiplantae</taxon>
        <taxon>Streptophyta</taxon>
        <taxon>Embryophyta</taxon>
        <taxon>Tracheophyta</taxon>
        <taxon>Spermatophyta</taxon>
        <taxon>Magnoliopsida</taxon>
        <taxon>eudicotyledons</taxon>
        <taxon>Gunneridae</taxon>
        <taxon>Pentapetalae</taxon>
        <taxon>rosids</taxon>
        <taxon>fabids</taxon>
        <taxon>Rosales</taxon>
        <taxon>Rhamnaceae</taxon>
        <taxon>Paliureae</taxon>
        <taxon>Ziziphus</taxon>
    </lineage>
</organism>
<dbReference type="Gene3D" id="2.60.40.150">
    <property type="entry name" value="C2 domain"/>
    <property type="match status" value="1"/>
</dbReference>
<dbReference type="CDD" id="cd04051">
    <property type="entry name" value="C2_SRC2_like"/>
    <property type="match status" value="1"/>
</dbReference>
<dbReference type="GO" id="GO:0006952">
    <property type="term" value="P:defense response"/>
    <property type="evidence" value="ECO:0007669"/>
    <property type="project" value="InterPro"/>
</dbReference>
<proteinExistence type="predicted"/>
<dbReference type="PROSITE" id="PS50004">
    <property type="entry name" value="C2"/>
    <property type="match status" value="1"/>
</dbReference>
<dbReference type="SMART" id="SM00239">
    <property type="entry name" value="C2"/>
    <property type="match status" value="1"/>
</dbReference>
<dbReference type="SUPFAM" id="SSF49562">
    <property type="entry name" value="C2 domain (Calcium/lipid-binding domain, CaLB)"/>
    <property type="match status" value="1"/>
</dbReference>
<keyword evidence="3" id="KW-1185">Reference proteome</keyword>
<dbReference type="InterPro" id="IPR000008">
    <property type="entry name" value="C2_dom"/>
</dbReference>
<evidence type="ECO:0000256" key="1">
    <source>
        <dbReference type="SAM" id="MobiDB-lite"/>
    </source>
</evidence>